<protein>
    <submittedName>
        <fullName evidence="1">Uncharacterized protein</fullName>
    </submittedName>
</protein>
<reference evidence="1" key="1">
    <citation type="submission" date="2018-02" db="EMBL/GenBank/DDBJ databases">
        <title>Rhizophora mucronata_Transcriptome.</title>
        <authorList>
            <person name="Meera S.P."/>
            <person name="Sreeshan A."/>
            <person name="Augustine A."/>
        </authorList>
    </citation>
    <scope>NUCLEOTIDE SEQUENCE</scope>
    <source>
        <tissue evidence="1">Leaf</tissue>
    </source>
</reference>
<proteinExistence type="predicted"/>
<dbReference type="EMBL" id="GGEC01054559">
    <property type="protein sequence ID" value="MBX35043.1"/>
    <property type="molecule type" value="Transcribed_RNA"/>
</dbReference>
<dbReference type="AlphaFoldDB" id="A0A2P2MXU9"/>
<evidence type="ECO:0000313" key="1">
    <source>
        <dbReference type="EMBL" id="MBX35043.1"/>
    </source>
</evidence>
<sequence length="37" mass="4451">MIYETFSLIQFWVTIFSSILSMRSYCPLLEELDFKAK</sequence>
<organism evidence="1">
    <name type="scientific">Rhizophora mucronata</name>
    <name type="common">Asiatic mangrove</name>
    <dbReference type="NCBI Taxonomy" id="61149"/>
    <lineage>
        <taxon>Eukaryota</taxon>
        <taxon>Viridiplantae</taxon>
        <taxon>Streptophyta</taxon>
        <taxon>Embryophyta</taxon>
        <taxon>Tracheophyta</taxon>
        <taxon>Spermatophyta</taxon>
        <taxon>Magnoliopsida</taxon>
        <taxon>eudicotyledons</taxon>
        <taxon>Gunneridae</taxon>
        <taxon>Pentapetalae</taxon>
        <taxon>rosids</taxon>
        <taxon>fabids</taxon>
        <taxon>Malpighiales</taxon>
        <taxon>Rhizophoraceae</taxon>
        <taxon>Rhizophora</taxon>
    </lineage>
</organism>
<accession>A0A2P2MXU9</accession>
<name>A0A2P2MXU9_RHIMU</name>